<organism evidence="1 2">
    <name type="scientific">Trinickia violacea</name>
    <dbReference type="NCBI Taxonomy" id="2571746"/>
    <lineage>
        <taxon>Bacteria</taxon>
        <taxon>Pseudomonadati</taxon>
        <taxon>Pseudomonadota</taxon>
        <taxon>Betaproteobacteria</taxon>
        <taxon>Burkholderiales</taxon>
        <taxon>Burkholderiaceae</taxon>
        <taxon>Trinickia</taxon>
    </lineage>
</organism>
<dbReference type="AlphaFoldDB" id="A0A4P8ING4"/>
<dbReference type="Proteomes" id="UP000298656">
    <property type="component" value="Chromosome 1"/>
</dbReference>
<accession>A0A4P8ING4</accession>
<dbReference type="KEGG" id="tvl:FAZ95_04100"/>
<keyword evidence="2" id="KW-1185">Reference proteome</keyword>
<evidence type="ECO:0000313" key="1">
    <source>
        <dbReference type="EMBL" id="QCP48443.1"/>
    </source>
</evidence>
<dbReference type="OrthoDB" id="9105435at2"/>
<protein>
    <submittedName>
        <fullName evidence="1">Uncharacterized protein</fullName>
    </submittedName>
</protein>
<dbReference type="RefSeq" id="WP_137331284.1">
    <property type="nucleotide sequence ID" value="NZ_CP040077.1"/>
</dbReference>
<evidence type="ECO:0000313" key="2">
    <source>
        <dbReference type="Proteomes" id="UP000298656"/>
    </source>
</evidence>
<name>A0A4P8ING4_9BURK</name>
<gene>
    <name evidence="1" type="ORF">FAZ95_04100</name>
</gene>
<reference evidence="1 2" key="1">
    <citation type="submission" date="2019-05" db="EMBL/GenBank/DDBJ databases">
        <title>Burkholderia sp. DHOD12, isolated from subtropical forest soil.</title>
        <authorList>
            <person name="Gao Z.-H."/>
            <person name="Qiu L.-H."/>
        </authorList>
    </citation>
    <scope>NUCLEOTIDE SEQUENCE [LARGE SCALE GENOMIC DNA]</scope>
    <source>
        <strain evidence="1 2">DHOD12</strain>
    </source>
</reference>
<proteinExistence type="predicted"/>
<sequence>MEKRRIAKVGQAKTENLHQIVQQALRGAATASTPDSAIDLLGEALLKLERLVARTSAPIH</sequence>
<dbReference type="EMBL" id="CP040077">
    <property type="protein sequence ID" value="QCP48443.1"/>
    <property type="molecule type" value="Genomic_DNA"/>
</dbReference>